<dbReference type="Pfam" id="PF14056">
    <property type="entry name" value="DUF4250"/>
    <property type="match status" value="1"/>
</dbReference>
<proteinExistence type="predicted"/>
<protein>
    <submittedName>
        <fullName evidence="1">DUF4250 domain-containing protein</fullName>
    </submittedName>
</protein>
<dbReference type="EMBL" id="AP024849">
    <property type="protein sequence ID" value="BCZ44869.1"/>
    <property type="molecule type" value="Genomic_DNA"/>
</dbReference>
<reference evidence="2" key="1">
    <citation type="submission" date="2021-07" db="EMBL/GenBank/DDBJ databases">
        <title>Complete genome sequencing of a Clostridium isolate.</title>
        <authorList>
            <person name="Ueki A."/>
            <person name="Tonouchi A."/>
        </authorList>
    </citation>
    <scope>NUCLEOTIDE SEQUENCE [LARGE SCALE GENOMIC DNA]</scope>
    <source>
        <strain evidence="2">C5S11</strain>
    </source>
</reference>
<gene>
    <name evidence="1" type="ORF">psyc5s11_09360</name>
</gene>
<dbReference type="Proteomes" id="UP000824633">
    <property type="component" value="Chromosome"/>
</dbReference>
<evidence type="ECO:0000313" key="2">
    <source>
        <dbReference type="Proteomes" id="UP000824633"/>
    </source>
</evidence>
<organism evidence="1 2">
    <name type="scientific">Clostridium gelidum</name>
    <dbReference type="NCBI Taxonomy" id="704125"/>
    <lineage>
        <taxon>Bacteria</taxon>
        <taxon>Bacillati</taxon>
        <taxon>Bacillota</taxon>
        <taxon>Clostridia</taxon>
        <taxon>Eubacteriales</taxon>
        <taxon>Clostridiaceae</taxon>
        <taxon>Clostridium</taxon>
    </lineage>
</organism>
<sequence length="62" mass="7294">MTDKSKKIIDPNILLSIINMKLRDNCSSLDVLCYDLELTKEEVINRLKDIGYNYNQVENQFK</sequence>
<accession>A0ABN6ISB9</accession>
<evidence type="ECO:0000313" key="1">
    <source>
        <dbReference type="EMBL" id="BCZ44869.1"/>
    </source>
</evidence>
<dbReference type="InterPro" id="IPR025346">
    <property type="entry name" value="DUF4250"/>
</dbReference>
<name>A0ABN6ISB9_9CLOT</name>
<keyword evidence="2" id="KW-1185">Reference proteome</keyword>